<dbReference type="RefSeq" id="WP_379866473.1">
    <property type="nucleotide sequence ID" value="NZ_JBHTBW010000052.1"/>
</dbReference>
<comment type="caution">
    <text evidence="1">The sequence shown here is derived from an EMBL/GenBank/DDBJ whole genome shotgun (WGS) entry which is preliminary data.</text>
</comment>
<reference evidence="2" key="1">
    <citation type="journal article" date="2019" name="Int. J. Syst. Evol. Microbiol.">
        <title>The Global Catalogue of Microorganisms (GCM) 10K type strain sequencing project: providing services to taxonomists for standard genome sequencing and annotation.</title>
        <authorList>
            <consortium name="The Broad Institute Genomics Platform"/>
            <consortium name="The Broad Institute Genome Sequencing Center for Infectious Disease"/>
            <person name="Wu L."/>
            <person name="Ma J."/>
        </authorList>
    </citation>
    <scope>NUCLEOTIDE SEQUENCE [LARGE SCALE GENOMIC DNA]</scope>
    <source>
        <strain evidence="2">CGMCC 1.12942</strain>
    </source>
</reference>
<keyword evidence="2" id="KW-1185">Reference proteome</keyword>
<organism evidence="1 2">
    <name type="scientific">Laceyella putida</name>
    <dbReference type="NCBI Taxonomy" id="110101"/>
    <lineage>
        <taxon>Bacteria</taxon>
        <taxon>Bacillati</taxon>
        <taxon>Bacillota</taxon>
        <taxon>Bacilli</taxon>
        <taxon>Bacillales</taxon>
        <taxon>Thermoactinomycetaceae</taxon>
        <taxon>Laceyella</taxon>
    </lineage>
</organism>
<protein>
    <submittedName>
        <fullName evidence="1">Uncharacterized protein</fullName>
    </submittedName>
</protein>
<gene>
    <name evidence="1" type="ORF">ACFQNG_15755</name>
</gene>
<name>A0ABW2RN74_9BACL</name>
<evidence type="ECO:0000313" key="2">
    <source>
        <dbReference type="Proteomes" id="UP001596500"/>
    </source>
</evidence>
<dbReference type="EMBL" id="JBHTBW010000052">
    <property type="protein sequence ID" value="MFC7442540.1"/>
    <property type="molecule type" value="Genomic_DNA"/>
</dbReference>
<dbReference type="Proteomes" id="UP001596500">
    <property type="component" value="Unassembled WGS sequence"/>
</dbReference>
<accession>A0ABW2RN74</accession>
<evidence type="ECO:0000313" key="1">
    <source>
        <dbReference type="EMBL" id="MFC7442540.1"/>
    </source>
</evidence>
<sequence>MTQMVRLIEQLEEQLLFLLASGLQHARLEMQEIAEQATLWQEWGFPELSHHLTQLADKQGPEQITQLFLLLRQCDWLKRQFIQLDSYDPPKKRQCKKNSKWSLYPLSLMTMNETSYIIVHLWEQQKKKEEGVLIWIPESCFPTPIRPRLLRSVFEVEDCQFDHYFALDKSTHLPVFRVKVTNELDVEADELVRSLSGRMCLKLARGAVYLDRLKESDKTRRWTLFNNTSRMNMKQLEQIWPAYCFYYKTEQFFIPLIFANQLDLKQAVILHVYESAWTDEQLSVFKQER</sequence>
<proteinExistence type="predicted"/>